<name>A0A1G7DLB0_9PROT</name>
<accession>A0A1G7DLB0</accession>
<dbReference type="PANTHER" id="PTHR31616:SF0">
    <property type="entry name" value="GLUCAN 1,4-ALPHA-GLUCOSIDASE"/>
    <property type="match status" value="1"/>
</dbReference>
<feature type="domain" description="Trehalase-like N-terminal" evidence="3">
    <location>
        <begin position="3"/>
        <end position="152"/>
    </location>
</feature>
<dbReference type="SUPFAM" id="SSF48208">
    <property type="entry name" value="Six-hairpin glycosidases"/>
    <property type="match status" value="1"/>
</dbReference>
<dbReference type="PANTHER" id="PTHR31616">
    <property type="entry name" value="TREHALASE"/>
    <property type="match status" value="1"/>
</dbReference>
<keyword evidence="5" id="KW-1185">Reference proteome</keyword>
<dbReference type="Pfam" id="PF00723">
    <property type="entry name" value="Glyco_hydro_15"/>
    <property type="match status" value="1"/>
</dbReference>
<protein>
    <submittedName>
        <fullName evidence="4">Glucoamylase (Glucan-1,4-alpha-glucosidase), GH15 family</fullName>
    </submittedName>
</protein>
<feature type="region of interest" description="Disordered" evidence="1">
    <location>
        <begin position="597"/>
        <end position="616"/>
    </location>
</feature>
<feature type="domain" description="GH15-like" evidence="2">
    <location>
        <begin position="220"/>
        <end position="583"/>
    </location>
</feature>
<evidence type="ECO:0000259" key="2">
    <source>
        <dbReference type="Pfam" id="PF00723"/>
    </source>
</evidence>
<proteinExistence type="predicted"/>
<reference evidence="4 5" key="1">
    <citation type="submission" date="2016-10" db="EMBL/GenBank/DDBJ databases">
        <authorList>
            <person name="de Groot N.N."/>
        </authorList>
    </citation>
    <scope>NUCLEOTIDE SEQUENCE [LARGE SCALE GENOMIC DNA]</scope>
    <source>
        <strain evidence="4 5">CPCC 100156</strain>
    </source>
</reference>
<dbReference type="InterPro" id="IPR011613">
    <property type="entry name" value="GH15-like"/>
</dbReference>
<dbReference type="RefSeq" id="WP_090665310.1">
    <property type="nucleotide sequence ID" value="NZ_FMZX01000048.1"/>
</dbReference>
<dbReference type="GO" id="GO:0004553">
    <property type="term" value="F:hydrolase activity, hydrolyzing O-glycosyl compounds"/>
    <property type="evidence" value="ECO:0007669"/>
    <property type="project" value="UniProtKB-ARBA"/>
</dbReference>
<dbReference type="EMBL" id="FMZX01000048">
    <property type="protein sequence ID" value="SDE51906.1"/>
    <property type="molecule type" value="Genomic_DNA"/>
</dbReference>
<dbReference type="Proteomes" id="UP000198925">
    <property type="component" value="Unassembled WGS sequence"/>
</dbReference>
<sequence>MPSKIENYALIGDGETAALVGSDGSLDWLCLPRFDSAACFAALLGTPEHGRWRIAPRSPVRRLTRRYRTGTLVLETEFETDEGIVALVDCMPLRNGAADVLRLVEGRRGCVPMVMDLAVRFDYGSLIPWVHRLADGTLLAVCGPDQLALRTPVPVRGEGFHTVAEFDVTADARIPFHLVWTPSHLPPGPPMDAAVAIATTERRWRGWLAECRIDKGVPHPEMVRRSLLTLKALTYAPTGGIAAAPTTSLPETLGGERNWDYRFCWLRDAALTLHALVGAGHLGEAEAWRRWLLRAVAGSPTQIRPLYGLAGEHRTPETILPWLPGYEGAAPVRIGNAAGVQLQIDVFGEVMDALYAAHRVGLPPLPEAWAMARAMMGHLEKVWQEPDEGIWEIRGTRRHFVHSKVMVWVAFDRALRVAEESGLDGPLERWRGLRAMIFEEICTRGFDPLRGCFTQSYGRPELDASLLRMPLVGFLPADDERVRGTVEAIECGLMEDGLVLRYRPDAGLEGMPPTREGTFLACTAWLGEVYALQGRRAEANAVLDRLVGIANDVGLLAEEYDTVARRQVGNFPQAFSHLGLVGLALRLGLATDMSDLSRRGADPSTAGGPDARHGLC</sequence>
<evidence type="ECO:0000313" key="4">
    <source>
        <dbReference type="EMBL" id="SDE51906.1"/>
    </source>
</evidence>
<dbReference type="InterPro" id="IPR012341">
    <property type="entry name" value="6hp_glycosidase-like_sf"/>
</dbReference>
<dbReference type="Gene3D" id="1.50.10.10">
    <property type="match status" value="1"/>
</dbReference>
<gene>
    <name evidence="4" type="ORF">SAMN04487779_10482</name>
</gene>
<evidence type="ECO:0000313" key="5">
    <source>
        <dbReference type="Proteomes" id="UP000198925"/>
    </source>
</evidence>
<dbReference type="Pfam" id="PF19291">
    <property type="entry name" value="TREH_N"/>
    <property type="match status" value="1"/>
</dbReference>
<dbReference type="InterPro" id="IPR008928">
    <property type="entry name" value="6-hairpin_glycosidase_sf"/>
</dbReference>
<evidence type="ECO:0000256" key="1">
    <source>
        <dbReference type="SAM" id="MobiDB-lite"/>
    </source>
</evidence>
<dbReference type="GO" id="GO:0005975">
    <property type="term" value="P:carbohydrate metabolic process"/>
    <property type="evidence" value="ECO:0007669"/>
    <property type="project" value="InterPro"/>
</dbReference>
<dbReference type="AlphaFoldDB" id="A0A1G7DLB0"/>
<organism evidence="4 5">
    <name type="scientific">Belnapia rosea</name>
    <dbReference type="NCBI Taxonomy" id="938405"/>
    <lineage>
        <taxon>Bacteria</taxon>
        <taxon>Pseudomonadati</taxon>
        <taxon>Pseudomonadota</taxon>
        <taxon>Alphaproteobacteria</taxon>
        <taxon>Acetobacterales</taxon>
        <taxon>Roseomonadaceae</taxon>
        <taxon>Belnapia</taxon>
    </lineage>
</organism>
<evidence type="ECO:0000259" key="3">
    <source>
        <dbReference type="Pfam" id="PF19291"/>
    </source>
</evidence>
<dbReference type="InterPro" id="IPR045582">
    <property type="entry name" value="Trehalase-like_N"/>
</dbReference>